<feature type="compositionally biased region" description="Polar residues" evidence="6">
    <location>
        <begin position="1"/>
        <end position="16"/>
    </location>
</feature>
<reference evidence="7 8" key="1">
    <citation type="submission" date="2019-08" db="EMBL/GenBank/DDBJ databases">
        <title>Parahaliea maris sp. nov., isolated from the surface seawater.</title>
        <authorList>
            <person name="Liu Y."/>
        </authorList>
    </citation>
    <scope>NUCLEOTIDE SEQUENCE [LARGE SCALE GENOMIC DNA]</scope>
    <source>
        <strain evidence="7 8">HSLHS9</strain>
    </source>
</reference>
<dbReference type="AlphaFoldDB" id="A0A5C9A9H1"/>
<dbReference type="NCBIfam" id="TIGR01983">
    <property type="entry name" value="UbiG"/>
    <property type="match status" value="1"/>
</dbReference>
<dbReference type="InterPro" id="IPR029063">
    <property type="entry name" value="SAM-dependent_MTases_sf"/>
</dbReference>
<keyword evidence="3 5" id="KW-0831">Ubiquinone biosynthesis</keyword>
<evidence type="ECO:0000256" key="3">
    <source>
        <dbReference type="ARBA" id="ARBA00022688"/>
    </source>
</evidence>
<dbReference type="UniPathway" id="UPA00232"/>
<evidence type="ECO:0000313" key="8">
    <source>
        <dbReference type="Proteomes" id="UP000321039"/>
    </source>
</evidence>
<dbReference type="Proteomes" id="UP000321039">
    <property type="component" value="Unassembled WGS sequence"/>
</dbReference>
<evidence type="ECO:0000256" key="6">
    <source>
        <dbReference type="SAM" id="MobiDB-lite"/>
    </source>
</evidence>
<accession>A0A5C9A9H1</accession>
<comment type="catalytic activity">
    <reaction evidence="5">
        <text>a 3-(all-trans-polyprenyl)benzene-1,2-diol + S-adenosyl-L-methionine = a 2-methoxy-6-(all-trans-polyprenyl)phenol + S-adenosyl-L-homocysteine + H(+)</text>
        <dbReference type="Rhea" id="RHEA:31411"/>
        <dbReference type="Rhea" id="RHEA-COMP:9550"/>
        <dbReference type="Rhea" id="RHEA-COMP:9551"/>
        <dbReference type="ChEBI" id="CHEBI:15378"/>
        <dbReference type="ChEBI" id="CHEBI:57856"/>
        <dbReference type="ChEBI" id="CHEBI:59789"/>
        <dbReference type="ChEBI" id="CHEBI:62729"/>
        <dbReference type="ChEBI" id="CHEBI:62731"/>
        <dbReference type="EC" id="2.1.1.222"/>
    </reaction>
</comment>
<dbReference type="GO" id="GO:0032259">
    <property type="term" value="P:methylation"/>
    <property type="evidence" value="ECO:0007669"/>
    <property type="project" value="UniProtKB-KW"/>
</dbReference>
<feature type="binding site" evidence="5">
    <location>
        <position position="135"/>
    </location>
    <ligand>
        <name>S-adenosyl-L-methionine</name>
        <dbReference type="ChEBI" id="CHEBI:59789"/>
    </ligand>
</feature>
<dbReference type="RefSeq" id="WP_148066505.1">
    <property type="nucleotide sequence ID" value="NZ_VRZA01000001.1"/>
</dbReference>
<keyword evidence="2 5" id="KW-0808">Transferase</keyword>
<feature type="binding site" evidence="5">
    <location>
        <position position="70"/>
    </location>
    <ligand>
        <name>S-adenosyl-L-methionine</name>
        <dbReference type="ChEBI" id="CHEBI:59789"/>
    </ligand>
</feature>
<proteinExistence type="inferred from homology"/>
<comment type="catalytic activity">
    <reaction evidence="5">
        <text>a 3-demethylubiquinol + S-adenosyl-L-methionine = a ubiquinol + S-adenosyl-L-homocysteine + H(+)</text>
        <dbReference type="Rhea" id="RHEA:44380"/>
        <dbReference type="Rhea" id="RHEA-COMP:9566"/>
        <dbReference type="Rhea" id="RHEA-COMP:10914"/>
        <dbReference type="ChEBI" id="CHEBI:15378"/>
        <dbReference type="ChEBI" id="CHEBI:17976"/>
        <dbReference type="ChEBI" id="CHEBI:57856"/>
        <dbReference type="ChEBI" id="CHEBI:59789"/>
        <dbReference type="ChEBI" id="CHEBI:84422"/>
        <dbReference type="EC" id="2.1.1.64"/>
    </reaction>
</comment>
<evidence type="ECO:0000256" key="1">
    <source>
        <dbReference type="ARBA" id="ARBA00022603"/>
    </source>
</evidence>
<dbReference type="EMBL" id="VRZA01000001">
    <property type="protein sequence ID" value="TXS96237.1"/>
    <property type="molecule type" value="Genomic_DNA"/>
</dbReference>
<dbReference type="CDD" id="cd02440">
    <property type="entry name" value="AdoMet_MTases"/>
    <property type="match status" value="1"/>
</dbReference>
<dbReference type="GO" id="GO:0010420">
    <property type="term" value="F:polyprenyldihydroxybenzoate methyltransferase activity"/>
    <property type="evidence" value="ECO:0007669"/>
    <property type="project" value="InterPro"/>
</dbReference>
<evidence type="ECO:0000313" key="7">
    <source>
        <dbReference type="EMBL" id="TXS96237.1"/>
    </source>
</evidence>
<name>A0A5C9A9H1_9GAMM</name>
<dbReference type="EC" id="2.1.1.222" evidence="5"/>
<comment type="similarity">
    <text evidence="5">Belongs to the methyltransferase superfamily. UbiG/COQ3 family.</text>
</comment>
<comment type="caution">
    <text evidence="7">The sequence shown here is derived from an EMBL/GenBank/DDBJ whole genome shotgun (WGS) entry which is preliminary data.</text>
</comment>
<keyword evidence="1 5" id="KW-0489">Methyltransferase</keyword>
<evidence type="ECO:0000256" key="5">
    <source>
        <dbReference type="HAMAP-Rule" id="MF_00472"/>
    </source>
</evidence>
<keyword evidence="4 5" id="KW-0949">S-adenosyl-L-methionine</keyword>
<gene>
    <name evidence="5 7" type="primary">ubiG</name>
    <name evidence="7" type="ORF">FV139_01675</name>
</gene>
<dbReference type="PANTHER" id="PTHR43464:SF19">
    <property type="entry name" value="UBIQUINONE BIOSYNTHESIS O-METHYLTRANSFERASE, MITOCHONDRIAL"/>
    <property type="match status" value="1"/>
</dbReference>
<dbReference type="Gene3D" id="3.40.50.150">
    <property type="entry name" value="Vaccinia Virus protein VP39"/>
    <property type="match status" value="1"/>
</dbReference>
<dbReference type="Pfam" id="PF13489">
    <property type="entry name" value="Methyltransf_23"/>
    <property type="match status" value="1"/>
</dbReference>
<keyword evidence="8" id="KW-1185">Reference proteome</keyword>
<dbReference type="PANTHER" id="PTHR43464">
    <property type="entry name" value="METHYLTRANSFERASE"/>
    <property type="match status" value="1"/>
</dbReference>
<dbReference type="InterPro" id="IPR010233">
    <property type="entry name" value="UbiG_MeTrfase"/>
</dbReference>
<protein>
    <recommendedName>
        <fullName evidence="5">Ubiquinone biosynthesis O-methyltransferase</fullName>
    </recommendedName>
    <alternativeName>
        <fullName evidence="5">2-polyprenyl-6-hydroxyphenol methylase</fullName>
        <ecNumber evidence="5">2.1.1.222</ecNumber>
    </alternativeName>
    <alternativeName>
        <fullName evidence="5">3-demethylubiquinone 3-O-methyltransferase</fullName>
        <ecNumber evidence="5">2.1.1.64</ecNumber>
    </alternativeName>
</protein>
<dbReference type="SUPFAM" id="SSF53335">
    <property type="entry name" value="S-adenosyl-L-methionine-dependent methyltransferases"/>
    <property type="match status" value="1"/>
</dbReference>
<dbReference type="FunFam" id="3.40.50.150:FF:000028">
    <property type="entry name" value="Ubiquinone biosynthesis O-methyltransferase"/>
    <property type="match status" value="1"/>
</dbReference>
<evidence type="ECO:0000256" key="4">
    <source>
        <dbReference type="ARBA" id="ARBA00022691"/>
    </source>
</evidence>
<comment type="pathway">
    <text evidence="5">Cofactor biosynthesis; ubiquinone biosynthesis.</text>
</comment>
<comment type="function">
    <text evidence="5">O-methyltransferase that catalyzes the 2 O-methylation steps in the ubiquinone biosynthetic pathway.</text>
</comment>
<dbReference type="EC" id="2.1.1.64" evidence="5"/>
<sequence>MSQQQATDNPTGNPGHSNVDPEEIAKFEALASRWWDRNSEFRPLHEINPLRANFIDEHSPVAGKRLVDVGCGGGILAEAMAQRGAEVTGIDMGEAPLSVARIHQLESGVEVDYRQSTAEGLAAEAPETFDVVCCLEMLEHVPDPASVVAACAELARPGGNLYFSTINRNPKAFAFAIVGAEYLLELLPAGTHEYSKFIKPSELAGWIRDAGLLLRESTGLTYNPLTKHYRLHPTDVSVNYMVRAQKPA</sequence>
<feature type="region of interest" description="Disordered" evidence="6">
    <location>
        <begin position="1"/>
        <end position="20"/>
    </location>
</feature>
<feature type="binding site" evidence="5">
    <location>
        <position position="91"/>
    </location>
    <ligand>
        <name>S-adenosyl-L-methionine</name>
        <dbReference type="ChEBI" id="CHEBI:59789"/>
    </ligand>
</feature>
<dbReference type="HAMAP" id="MF_00472">
    <property type="entry name" value="UbiG"/>
    <property type="match status" value="1"/>
</dbReference>
<feature type="binding site" evidence="5">
    <location>
        <position position="51"/>
    </location>
    <ligand>
        <name>S-adenosyl-L-methionine</name>
        <dbReference type="ChEBI" id="CHEBI:59789"/>
    </ligand>
</feature>
<evidence type="ECO:0000256" key="2">
    <source>
        <dbReference type="ARBA" id="ARBA00022679"/>
    </source>
</evidence>
<organism evidence="7 8">
    <name type="scientific">Parahaliea maris</name>
    <dbReference type="NCBI Taxonomy" id="2716870"/>
    <lineage>
        <taxon>Bacteria</taxon>
        <taxon>Pseudomonadati</taxon>
        <taxon>Pseudomonadota</taxon>
        <taxon>Gammaproteobacteria</taxon>
        <taxon>Cellvibrionales</taxon>
        <taxon>Halieaceae</taxon>
        <taxon>Parahaliea</taxon>
    </lineage>
</organism>
<dbReference type="GO" id="GO:0102208">
    <property type="term" value="F:2-polyprenyl-6-hydroxyphenol methylase activity"/>
    <property type="evidence" value="ECO:0007669"/>
    <property type="project" value="UniProtKB-EC"/>
</dbReference>
<dbReference type="GO" id="GO:0061542">
    <property type="term" value="F:3-demethylubiquinol 3-O-methyltransferase activity"/>
    <property type="evidence" value="ECO:0007669"/>
    <property type="project" value="UniProtKB-UniRule"/>
</dbReference>